<gene>
    <name evidence="2" type="ORF">ITP53_16560</name>
</gene>
<dbReference type="GO" id="GO:0003677">
    <property type="term" value="F:DNA binding"/>
    <property type="evidence" value="ECO:0007669"/>
    <property type="project" value="InterPro"/>
</dbReference>
<dbReference type="Pfam" id="PF01381">
    <property type="entry name" value="HTH_3"/>
    <property type="match status" value="1"/>
</dbReference>
<evidence type="ECO:0000259" key="1">
    <source>
        <dbReference type="PROSITE" id="PS50943"/>
    </source>
</evidence>
<dbReference type="SMART" id="SM00530">
    <property type="entry name" value="HTH_XRE"/>
    <property type="match status" value="1"/>
</dbReference>
<evidence type="ECO:0000313" key="2">
    <source>
        <dbReference type="EMBL" id="MBF8187315.1"/>
    </source>
</evidence>
<dbReference type="EMBL" id="JADOGI010000043">
    <property type="protein sequence ID" value="MBF8187315.1"/>
    <property type="molecule type" value="Genomic_DNA"/>
</dbReference>
<comment type="caution">
    <text evidence="2">The sequence shown here is derived from an EMBL/GenBank/DDBJ whole genome shotgun (WGS) entry which is preliminary data.</text>
</comment>
<dbReference type="InterPro" id="IPR010982">
    <property type="entry name" value="Lambda_DNA-bd_dom_sf"/>
</dbReference>
<reference evidence="2" key="1">
    <citation type="submission" date="2020-11" db="EMBL/GenBank/DDBJ databases">
        <title>Whole-genome analyses of Nonomuraea sp. K274.</title>
        <authorList>
            <person name="Veyisoglu A."/>
        </authorList>
    </citation>
    <scope>NUCLEOTIDE SEQUENCE</scope>
    <source>
        <strain evidence="2">K274</strain>
    </source>
</reference>
<keyword evidence="3" id="KW-1185">Reference proteome</keyword>
<organism evidence="2 3">
    <name type="scientific">Nonomuraea cypriaca</name>
    <dbReference type="NCBI Taxonomy" id="1187855"/>
    <lineage>
        <taxon>Bacteria</taxon>
        <taxon>Bacillati</taxon>
        <taxon>Actinomycetota</taxon>
        <taxon>Actinomycetes</taxon>
        <taxon>Streptosporangiales</taxon>
        <taxon>Streptosporangiaceae</taxon>
        <taxon>Nonomuraea</taxon>
    </lineage>
</organism>
<evidence type="ECO:0000313" key="3">
    <source>
        <dbReference type="Proteomes" id="UP000605361"/>
    </source>
</evidence>
<dbReference type="AlphaFoldDB" id="A0A931AC60"/>
<dbReference type="InterPro" id="IPR001387">
    <property type="entry name" value="Cro/C1-type_HTH"/>
</dbReference>
<dbReference type="SUPFAM" id="SSF47413">
    <property type="entry name" value="lambda repressor-like DNA-binding domains"/>
    <property type="match status" value="1"/>
</dbReference>
<accession>A0A931AC60</accession>
<dbReference type="Proteomes" id="UP000605361">
    <property type="component" value="Unassembled WGS sequence"/>
</dbReference>
<dbReference type="CDD" id="cd00093">
    <property type="entry name" value="HTH_XRE"/>
    <property type="match status" value="1"/>
</dbReference>
<dbReference type="RefSeq" id="WP_195896281.1">
    <property type="nucleotide sequence ID" value="NZ_JADOGI010000043.1"/>
</dbReference>
<protein>
    <submittedName>
        <fullName evidence="2">Helix-turn-helix transcriptional regulator</fullName>
    </submittedName>
</protein>
<feature type="domain" description="HTH cro/C1-type" evidence="1">
    <location>
        <begin position="19"/>
        <end position="78"/>
    </location>
</feature>
<sequence length="233" mass="26756">MADEPNPHALWEHNFIQQMKLLREARKMTQTDLARELKAFGLPFHQPTVQRIENGERPVRLNEAHLIARVLGVDVQSMAANSTPNAEREIRYAVDQLRITSSTQANALREDHFREWLEDVEVLVLVLGLRVPADAESLEDLDPVAAWGMVWAMKALYAFEQLLSLWQGLDRIGGRFDYVDTEGPTPWPVPEITDTLFHWRELFQDDAIAKAIYDTSREVYSTYPVGREQETEG</sequence>
<name>A0A931AC60_9ACTN</name>
<dbReference type="PROSITE" id="PS50943">
    <property type="entry name" value="HTH_CROC1"/>
    <property type="match status" value="1"/>
</dbReference>
<dbReference type="Gene3D" id="1.10.260.40">
    <property type="entry name" value="lambda repressor-like DNA-binding domains"/>
    <property type="match status" value="1"/>
</dbReference>
<proteinExistence type="predicted"/>